<evidence type="ECO:0000259" key="3">
    <source>
        <dbReference type="Pfam" id="PF01494"/>
    </source>
</evidence>
<accession>L7KN18</accession>
<protein>
    <submittedName>
        <fullName evidence="4">Putative monooxygenase</fullName>
    </submittedName>
</protein>
<dbReference type="PRINTS" id="PR00420">
    <property type="entry name" value="RNGMNOXGNASE"/>
</dbReference>
<dbReference type="OrthoDB" id="8670884at2"/>
<evidence type="ECO:0000313" key="4">
    <source>
        <dbReference type="EMBL" id="GAC49357.1"/>
    </source>
</evidence>
<keyword evidence="4" id="KW-0503">Monooxygenase</keyword>
<evidence type="ECO:0000256" key="1">
    <source>
        <dbReference type="ARBA" id="ARBA00023002"/>
    </source>
</evidence>
<dbReference type="GO" id="GO:0071949">
    <property type="term" value="F:FAD binding"/>
    <property type="evidence" value="ECO:0007669"/>
    <property type="project" value="InterPro"/>
</dbReference>
<dbReference type="PANTHER" id="PTHR43476">
    <property type="entry name" value="3-(3-HYDROXY-PHENYL)PROPIONATE/3-HYDROXYCINNAMIC ACID HYDROXYLASE"/>
    <property type="match status" value="1"/>
</dbReference>
<evidence type="ECO:0000313" key="5">
    <source>
        <dbReference type="Proteomes" id="UP000010988"/>
    </source>
</evidence>
<dbReference type="InterPro" id="IPR050631">
    <property type="entry name" value="PheA/TfdB_FAD_monoxygenase"/>
</dbReference>
<organism evidence="4 5">
    <name type="scientific">Gordonia aichiensis NBRC 108223</name>
    <dbReference type="NCBI Taxonomy" id="1220583"/>
    <lineage>
        <taxon>Bacteria</taxon>
        <taxon>Bacillati</taxon>
        <taxon>Actinomycetota</taxon>
        <taxon>Actinomycetes</taxon>
        <taxon>Mycobacteriales</taxon>
        <taxon>Gordoniaceae</taxon>
        <taxon>Gordonia</taxon>
    </lineage>
</organism>
<dbReference type="RefSeq" id="WP_005175441.1">
    <property type="nucleotide sequence ID" value="NZ_BANR01000012.1"/>
</dbReference>
<gene>
    <name evidence="4" type="ORF">GOACH_12_00090</name>
</gene>
<name>L7KN18_9ACTN</name>
<feature type="domain" description="FAD-binding" evidence="3">
    <location>
        <begin position="3"/>
        <end position="331"/>
    </location>
</feature>
<keyword evidence="2" id="KW-0520">NAD</keyword>
<dbReference type="EMBL" id="BANR01000012">
    <property type="protein sequence ID" value="GAC49357.1"/>
    <property type="molecule type" value="Genomic_DNA"/>
</dbReference>
<dbReference type="InterPro" id="IPR036188">
    <property type="entry name" value="FAD/NAD-bd_sf"/>
</dbReference>
<dbReference type="Gene3D" id="3.50.50.60">
    <property type="entry name" value="FAD/NAD(P)-binding domain"/>
    <property type="match status" value="1"/>
</dbReference>
<dbReference type="GO" id="GO:0004497">
    <property type="term" value="F:monooxygenase activity"/>
    <property type="evidence" value="ECO:0007669"/>
    <property type="project" value="UniProtKB-KW"/>
</dbReference>
<dbReference type="AlphaFoldDB" id="L7KN18"/>
<dbReference type="Pfam" id="PF01494">
    <property type="entry name" value="FAD_binding_3"/>
    <property type="match status" value="1"/>
</dbReference>
<dbReference type="eggNOG" id="COG0654">
    <property type="taxonomic scope" value="Bacteria"/>
</dbReference>
<dbReference type="SUPFAM" id="SSF51905">
    <property type="entry name" value="FAD/NAD(P)-binding domain"/>
    <property type="match status" value="1"/>
</dbReference>
<reference evidence="4 5" key="1">
    <citation type="submission" date="2012-12" db="EMBL/GenBank/DDBJ databases">
        <title>Whole genome shotgun sequence of Gordonia aichiensis NBRC 108223.</title>
        <authorList>
            <person name="Isaki-Nakamura S."/>
            <person name="Hosoyama A."/>
            <person name="Tsuchikane K."/>
            <person name="Ando Y."/>
            <person name="Baba S."/>
            <person name="Ohji S."/>
            <person name="Hamada M."/>
            <person name="Tamura T."/>
            <person name="Yamazoe A."/>
            <person name="Yamazaki S."/>
            <person name="Fujita N."/>
        </authorList>
    </citation>
    <scope>NUCLEOTIDE SEQUENCE [LARGE SCALE GENOMIC DNA]</scope>
    <source>
        <strain evidence="4 5">NBRC 108223</strain>
    </source>
</reference>
<dbReference type="Proteomes" id="UP000010988">
    <property type="component" value="Unassembled WGS sequence"/>
</dbReference>
<keyword evidence="5" id="KW-1185">Reference proteome</keyword>
<proteinExistence type="predicted"/>
<keyword evidence="1" id="KW-0560">Oxidoreductase</keyword>
<dbReference type="InterPro" id="IPR002938">
    <property type="entry name" value="FAD-bd"/>
</dbReference>
<dbReference type="STRING" id="1220583.GOACH_12_00090"/>
<dbReference type="Gene3D" id="3.30.70.2450">
    <property type="match status" value="1"/>
</dbReference>
<evidence type="ECO:0000256" key="2">
    <source>
        <dbReference type="ARBA" id="ARBA00023027"/>
    </source>
</evidence>
<comment type="caution">
    <text evidence="4">The sequence shown here is derived from an EMBL/GenBank/DDBJ whole genome shotgun (WGS) entry which is preliminary data.</text>
</comment>
<sequence length="389" mass="42068">MNAHVAVIGAQPVGLCTALGLALRGIQVTLVAVESDDASCLQFVHNWSVLPGLDALGVLTDAREAGSSETHVGIRIAQTGETIDLDLGVLSSDVPFPFNLHLEDARLSEILLAHLLRLPEAEIVYAESVRGVRQDESEVVVDCASHDGPRSIRVDWLVAADGTNSTVRRLLGVGFPGFTWRERSVSMLVTPHDVTPDLRPTTFLVGVERSALLQKADSGRWLCAFTESMELPEASLADRLAPVTGSLLGAERSTVHSWAAARMHHRSAANYRVGRVLLTGAAAHVTNRLVGHSSITGFFDSFRVVEALEAMVNHGAPDCVLDNWAHSRRRVFLDDVAPLSSSRKQLLSLDREELEIELDYYRGTASSPEALREMLLVNLALAGDSPLPG</sequence>
<dbReference type="PANTHER" id="PTHR43476:SF4">
    <property type="entry name" value="BLR0106 PROTEIN"/>
    <property type="match status" value="1"/>
</dbReference>